<evidence type="ECO:0000256" key="1">
    <source>
        <dbReference type="SAM" id="MobiDB-lite"/>
    </source>
</evidence>
<dbReference type="RefSeq" id="WP_127001081.1">
    <property type="nucleotide sequence ID" value="NZ_JBNPXW010000015.1"/>
</dbReference>
<proteinExistence type="predicted"/>
<dbReference type="OrthoDB" id="4119964at2"/>
<evidence type="ECO:0000313" key="2">
    <source>
        <dbReference type="EMBL" id="RUQ67475.1"/>
    </source>
</evidence>
<sequence>MKAYKFRAAAQIAFAFDIIINRRLYCADWKNLNDPMEGMFAYSYSHDQETEAQRIVKGVVESKNKYKVCSLSGTYDCHLLWSHYAGGFDGVAIEMNLPEGSRSIRPVEYRGVYAYLDLADVKREDDAARTILFSKYKEWEYEREIRILSDSEWYYLENPVTKVIAGPRMPDALFKVMNITCCSLGIEFCKVGIGDEGIDADYVEPPSGLDRDPLLPPQKNVRRRR</sequence>
<dbReference type="EMBL" id="RZIJ01000017">
    <property type="protein sequence ID" value="RUQ67475.1"/>
    <property type="molecule type" value="Genomic_DNA"/>
</dbReference>
<feature type="region of interest" description="Disordered" evidence="1">
    <location>
        <begin position="205"/>
        <end position="225"/>
    </location>
</feature>
<evidence type="ECO:0000313" key="3">
    <source>
        <dbReference type="Proteomes" id="UP000280346"/>
    </source>
</evidence>
<name>A0A3S0X9A8_9PROT</name>
<gene>
    <name evidence="2" type="ORF">EJ913_19835</name>
</gene>
<protein>
    <submittedName>
        <fullName evidence="2">DUF2971 domain-containing protein</fullName>
    </submittedName>
</protein>
<comment type="caution">
    <text evidence="2">The sequence shown here is derived from an EMBL/GenBank/DDBJ whole genome shotgun (WGS) entry which is preliminary data.</text>
</comment>
<keyword evidence="3" id="KW-1185">Reference proteome</keyword>
<dbReference type="Proteomes" id="UP000280346">
    <property type="component" value="Unassembled WGS sequence"/>
</dbReference>
<dbReference type="AlphaFoldDB" id="A0A3S0X9A8"/>
<accession>A0A3S0X9A8</accession>
<organism evidence="2 3">
    <name type="scientific">Azospirillum doebereinerae</name>
    <dbReference type="NCBI Taxonomy" id="92933"/>
    <lineage>
        <taxon>Bacteria</taxon>
        <taxon>Pseudomonadati</taxon>
        <taxon>Pseudomonadota</taxon>
        <taxon>Alphaproteobacteria</taxon>
        <taxon>Rhodospirillales</taxon>
        <taxon>Azospirillaceae</taxon>
        <taxon>Azospirillum</taxon>
    </lineage>
</organism>
<reference evidence="2 3" key="1">
    <citation type="submission" date="2018-12" db="EMBL/GenBank/DDBJ databases">
        <authorList>
            <person name="Yang Y."/>
        </authorList>
    </citation>
    <scope>NUCLEOTIDE SEQUENCE [LARGE SCALE GENOMIC DNA]</scope>
    <source>
        <strain evidence="2 3">GSF71</strain>
    </source>
</reference>